<keyword evidence="4" id="KW-1185">Reference proteome</keyword>
<reference evidence="3 4" key="1">
    <citation type="submission" date="2019-02" db="EMBL/GenBank/DDBJ databases">
        <title>Genome sequencing of the rare red list fungi Antrodiella citrinella (Flaviporus citrinellus).</title>
        <authorList>
            <person name="Buettner E."/>
            <person name="Kellner H."/>
        </authorList>
    </citation>
    <scope>NUCLEOTIDE SEQUENCE [LARGE SCALE GENOMIC DNA]</scope>
    <source>
        <strain evidence="3 4">DSM 108506</strain>
    </source>
</reference>
<feature type="region of interest" description="Disordered" evidence="1">
    <location>
        <begin position="321"/>
        <end position="342"/>
    </location>
</feature>
<dbReference type="OrthoDB" id="3197626at2759"/>
<keyword evidence="2" id="KW-1133">Transmembrane helix</keyword>
<evidence type="ECO:0000313" key="3">
    <source>
        <dbReference type="EMBL" id="THH30669.1"/>
    </source>
</evidence>
<evidence type="ECO:0000313" key="4">
    <source>
        <dbReference type="Proteomes" id="UP000308730"/>
    </source>
</evidence>
<feature type="transmembrane region" description="Helical" evidence="2">
    <location>
        <begin position="86"/>
        <end position="104"/>
    </location>
</feature>
<gene>
    <name evidence="3" type="ORF">EUX98_g3523</name>
</gene>
<protein>
    <recommendedName>
        <fullName evidence="5">Transmembrane protein</fullName>
    </recommendedName>
</protein>
<organism evidence="3 4">
    <name type="scientific">Antrodiella citrinella</name>
    <dbReference type="NCBI Taxonomy" id="2447956"/>
    <lineage>
        <taxon>Eukaryota</taxon>
        <taxon>Fungi</taxon>
        <taxon>Dikarya</taxon>
        <taxon>Basidiomycota</taxon>
        <taxon>Agaricomycotina</taxon>
        <taxon>Agaricomycetes</taxon>
        <taxon>Polyporales</taxon>
        <taxon>Steccherinaceae</taxon>
        <taxon>Antrodiella</taxon>
    </lineage>
</organism>
<feature type="transmembrane region" description="Helical" evidence="2">
    <location>
        <begin position="222"/>
        <end position="244"/>
    </location>
</feature>
<feature type="transmembrane region" description="Helical" evidence="2">
    <location>
        <begin position="194"/>
        <end position="216"/>
    </location>
</feature>
<feature type="transmembrane region" description="Helical" evidence="2">
    <location>
        <begin position="158"/>
        <end position="182"/>
    </location>
</feature>
<evidence type="ECO:0000256" key="1">
    <source>
        <dbReference type="SAM" id="MobiDB-lite"/>
    </source>
</evidence>
<dbReference type="Proteomes" id="UP000308730">
    <property type="component" value="Unassembled WGS sequence"/>
</dbReference>
<comment type="caution">
    <text evidence="3">The sequence shown here is derived from an EMBL/GenBank/DDBJ whole genome shotgun (WGS) entry which is preliminary data.</text>
</comment>
<dbReference type="AlphaFoldDB" id="A0A4S4MWE2"/>
<name>A0A4S4MWE2_9APHY</name>
<keyword evidence="2" id="KW-0472">Membrane</keyword>
<dbReference type="EMBL" id="SGPM01000072">
    <property type="protein sequence ID" value="THH30669.1"/>
    <property type="molecule type" value="Genomic_DNA"/>
</dbReference>
<sequence length="342" mass="38072">MTEWNSPATLALEGAAFLKLMHVLAGIFFWEFLVSFQFDLMFITGKKKFHWPLIFYFLNRYCLFFAFIGILIALDITTEVDCQSLYTFNQLFGDAAIGLASINLSLRTMAIWNMSLYIVVPLVLLILGHWSLILQGVLLKAVWVEGTGCVITKADNTVLAATFIYSMCLDLTVLVLSAVKLFSRRGSSQIVKLLFKDGLIFFMIAFFSNLLATTFMCLNLNAIMSIIFNVPAAVASTIVACRAVRRLNKYASQGAEVYAPQTRSRDVAFANSVPPPSGNFGVVTYPKMPADAAGIHVQMDTFTVTDHHLEHDDVELQKENRSRLHDSSSDVELALESKHPGL</sequence>
<accession>A0A4S4MWE2</accession>
<evidence type="ECO:0000256" key="2">
    <source>
        <dbReference type="SAM" id="Phobius"/>
    </source>
</evidence>
<feature type="transmembrane region" description="Helical" evidence="2">
    <location>
        <begin position="53"/>
        <end position="74"/>
    </location>
</feature>
<proteinExistence type="predicted"/>
<feature type="transmembrane region" description="Helical" evidence="2">
    <location>
        <begin position="116"/>
        <end position="138"/>
    </location>
</feature>
<feature type="transmembrane region" description="Helical" evidence="2">
    <location>
        <begin position="20"/>
        <end position="41"/>
    </location>
</feature>
<keyword evidence="2" id="KW-0812">Transmembrane</keyword>
<evidence type="ECO:0008006" key="5">
    <source>
        <dbReference type="Google" id="ProtNLM"/>
    </source>
</evidence>